<dbReference type="EMBL" id="CM000610">
    <property type="protein sequence ID" value="EEC48812.1"/>
    <property type="molecule type" value="Genomic_DNA"/>
</dbReference>
<reference evidence="4" key="2">
    <citation type="submission" date="2008-08" db="EMBL/GenBank/DDBJ databases">
        <authorList>
            <consortium name="Diatom Consortium"/>
            <person name="Grigoriev I."/>
            <person name="Grimwood J."/>
            <person name="Kuo A."/>
            <person name="Otillar R.P."/>
            <person name="Salamov A."/>
            <person name="Detter J.C."/>
            <person name="Lindquist E."/>
            <person name="Shapiro H."/>
            <person name="Lucas S."/>
            <person name="Glavina del Rio T."/>
            <person name="Pitluck S."/>
            <person name="Rokhsar D."/>
            <person name="Bowler C."/>
        </authorList>
    </citation>
    <scope>GENOME REANNOTATION</scope>
    <source>
        <strain evidence="4">CCAP 1055/1</strain>
    </source>
</reference>
<evidence type="ECO:0000313" key="3">
    <source>
        <dbReference type="EMBL" id="EEC48812.1"/>
    </source>
</evidence>
<dbReference type="PANTHER" id="PTHR43173">
    <property type="entry name" value="ABC1 FAMILY PROTEIN"/>
    <property type="match status" value="1"/>
</dbReference>
<feature type="domain" description="ABC1 atypical kinase-like" evidence="2">
    <location>
        <begin position="69"/>
        <end position="316"/>
    </location>
</feature>
<dbReference type="SUPFAM" id="SSF56112">
    <property type="entry name" value="Protein kinase-like (PK-like)"/>
    <property type="match status" value="1"/>
</dbReference>
<sequence>MHDAADQLAQAEETLDELGSSKSFLHRKAATRLLELCRRNKGVYIKIGQHLANLDYLIPQEYIDTLSSLFDDTPRTDFRDVCQVIREELQHEPDELFARVDPVPIASASLAQVHVAYDKTTGRKLAIKVQHRGLRETCAGDLHALVTVAHMAERLFQDFQWGWIADEIAPQLPKELDFINEGRNAERAAADIRETGLDCIVPKILWQHSSARVLTMEFEEGFRATDIEAIEKAGLRKHDVAKLISSVFSSQAFISGWVHCDPHPANVLLRKNTKGKPQMVLVDHGLYRELDTDFRLRYASLWKGLMLADLDGIKQSCRSLGIDEAYTLFAAMLTARPFDEIIERSKRNSLTHNVQPNSRADQAVIRGYAQRFLQNIFELLNKLPRQMLLLLKMNDCLRHIDYSLGSPTNTIVVCGKYAAQAVYKDTLRSNLSWPKKLRAWCTYVHVLSRIRLHDIGVWWIHLRSAGVRYS</sequence>
<dbReference type="AlphaFoldDB" id="B7FXU3"/>
<proteinExistence type="inferred from homology"/>
<evidence type="ECO:0000313" key="4">
    <source>
        <dbReference type="Proteomes" id="UP000000759"/>
    </source>
</evidence>
<organism evidence="3 4">
    <name type="scientific">Phaeodactylum tricornutum (strain CCAP 1055/1)</name>
    <dbReference type="NCBI Taxonomy" id="556484"/>
    <lineage>
        <taxon>Eukaryota</taxon>
        <taxon>Sar</taxon>
        <taxon>Stramenopiles</taxon>
        <taxon>Ochrophyta</taxon>
        <taxon>Bacillariophyta</taxon>
        <taxon>Bacillariophyceae</taxon>
        <taxon>Bacillariophycidae</taxon>
        <taxon>Naviculales</taxon>
        <taxon>Phaeodactylaceae</taxon>
        <taxon>Phaeodactylum</taxon>
    </lineage>
</organism>
<keyword evidence="4" id="KW-1185">Reference proteome</keyword>
<dbReference type="InParanoid" id="B7FXU3"/>
<dbReference type="InterPro" id="IPR045307">
    <property type="entry name" value="ADCK1_dom"/>
</dbReference>
<gene>
    <name evidence="3" type="ORF">PHATRDRAFT_27067</name>
</gene>
<dbReference type="Pfam" id="PF03109">
    <property type="entry name" value="ABC1"/>
    <property type="match status" value="1"/>
</dbReference>
<dbReference type="InterPro" id="IPR011009">
    <property type="entry name" value="Kinase-like_dom_sf"/>
</dbReference>
<dbReference type="PaxDb" id="2850-Phatr27067"/>
<dbReference type="GO" id="GO:0007005">
    <property type="term" value="P:mitochondrion organization"/>
    <property type="evidence" value="ECO:0007669"/>
    <property type="project" value="TreeGrafter"/>
</dbReference>
<name>B7FXU3_PHATC</name>
<dbReference type="CDD" id="cd13969">
    <property type="entry name" value="ADCK1-like"/>
    <property type="match status" value="1"/>
</dbReference>
<dbReference type="STRING" id="556484.B7FXU3"/>
<reference evidence="3 4" key="1">
    <citation type="journal article" date="2008" name="Nature">
        <title>The Phaeodactylum genome reveals the evolutionary history of diatom genomes.</title>
        <authorList>
            <person name="Bowler C."/>
            <person name="Allen A.E."/>
            <person name="Badger J.H."/>
            <person name="Grimwood J."/>
            <person name="Jabbari K."/>
            <person name="Kuo A."/>
            <person name="Maheswari U."/>
            <person name="Martens C."/>
            <person name="Maumus F."/>
            <person name="Otillar R.P."/>
            <person name="Rayko E."/>
            <person name="Salamov A."/>
            <person name="Vandepoele K."/>
            <person name="Beszteri B."/>
            <person name="Gruber A."/>
            <person name="Heijde M."/>
            <person name="Katinka M."/>
            <person name="Mock T."/>
            <person name="Valentin K."/>
            <person name="Verret F."/>
            <person name="Berges J.A."/>
            <person name="Brownlee C."/>
            <person name="Cadoret J.P."/>
            <person name="Chiovitti A."/>
            <person name="Choi C.J."/>
            <person name="Coesel S."/>
            <person name="De Martino A."/>
            <person name="Detter J.C."/>
            <person name="Durkin C."/>
            <person name="Falciatore A."/>
            <person name="Fournet J."/>
            <person name="Haruta M."/>
            <person name="Huysman M.J."/>
            <person name="Jenkins B.D."/>
            <person name="Jiroutova K."/>
            <person name="Jorgensen R.E."/>
            <person name="Joubert Y."/>
            <person name="Kaplan A."/>
            <person name="Kroger N."/>
            <person name="Kroth P.G."/>
            <person name="La Roche J."/>
            <person name="Lindquist E."/>
            <person name="Lommer M."/>
            <person name="Martin-Jezequel V."/>
            <person name="Lopez P.J."/>
            <person name="Lucas S."/>
            <person name="Mangogna M."/>
            <person name="McGinnis K."/>
            <person name="Medlin L.K."/>
            <person name="Montsant A."/>
            <person name="Oudot-Le Secq M.P."/>
            <person name="Napoli C."/>
            <person name="Obornik M."/>
            <person name="Parker M.S."/>
            <person name="Petit J.L."/>
            <person name="Porcel B.M."/>
            <person name="Poulsen N."/>
            <person name="Robison M."/>
            <person name="Rychlewski L."/>
            <person name="Rynearson T.A."/>
            <person name="Schmutz J."/>
            <person name="Shapiro H."/>
            <person name="Siaut M."/>
            <person name="Stanley M."/>
            <person name="Sussman M.R."/>
            <person name="Taylor A.R."/>
            <person name="Vardi A."/>
            <person name="von Dassow P."/>
            <person name="Vyverman W."/>
            <person name="Willis A."/>
            <person name="Wyrwicz L.S."/>
            <person name="Rokhsar D.S."/>
            <person name="Weissenbach J."/>
            <person name="Armbrust E.V."/>
            <person name="Green B.R."/>
            <person name="Van de Peer Y."/>
            <person name="Grigoriev I.V."/>
        </authorList>
    </citation>
    <scope>NUCLEOTIDE SEQUENCE [LARGE SCALE GENOMIC DNA]</scope>
    <source>
        <strain evidence="3 4">CCAP 1055/1</strain>
    </source>
</reference>
<dbReference type="GO" id="GO:0055088">
    <property type="term" value="P:lipid homeostasis"/>
    <property type="evidence" value="ECO:0007669"/>
    <property type="project" value="TreeGrafter"/>
</dbReference>
<dbReference type="Proteomes" id="UP000000759">
    <property type="component" value="Chromosome 7"/>
</dbReference>
<dbReference type="eggNOG" id="KOG1235">
    <property type="taxonomic scope" value="Eukaryota"/>
</dbReference>
<dbReference type="PANTHER" id="PTHR43173:SF19">
    <property type="entry name" value="AARF DOMAIN-CONTAINING PROTEIN KINASE 1"/>
    <property type="match status" value="1"/>
</dbReference>
<dbReference type="GO" id="GO:0005743">
    <property type="term" value="C:mitochondrial inner membrane"/>
    <property type="evidence" value="ECO:0007669"/>
    <property type="project" value="TreeGrafter"/>
</dbReference>
<dbReference type="OrthoDB" id="427480at2759"/>
<dbReference type="GeneID" id="7200574"/>
<dbReference type="RefSeq" id="XP_002179826.1">
    <property type="nucleotide sequence ID" value="XM_002179790.1"/>
</dbReference>
<comment type="similarity">
    <text evidence="1">Belongs to the protein kinase superfamily. ADCK protein kinase family.</text>
</comment>
<dbReference type="KEGG" id="pti:PHATRDRAFT_27067"/>
<accession>B7FXU3</accession>
<protein>
    <recommendedName>
        <fullName evidence="2">ABC1 atypical kinase-like domain-containing protein</fullName>
    </recommendedName>
</protein>
<evidence type="ECO:0000259" key="2">
    <source>
        <dbReference type="Pfam" id="PF03109"/>
    </source>
</evidence>
<dbReference type="InterPro" id="IPR051130">
    <property type="entry name" value="Mito_struct-func_regulator"/>
</dbReference>
<dbReference type="InterPro" id="IPR004147">
    <property type="entry name" value="ABC1_dom"/>
</dbReference>
<evidence type="ECO:0000256" key="1">
    <source>
        <dbReference type="ARBA" id="ARBA00009670"/>
    </source>
</evidence>